<evidence type="ECO:0000256" key="2">
    <source>
        <dbReference type="ARBA" id="ARBA00022450"/>
    </source>
</evidence>
<dbReference type="Pfam" id="PF00550">
    <property type="entry name" value="PP-binding"/>
    <property type="match status" value="1"/>
</dbReference>
<dbReference type="GO" id="GO:0031177">
    <property type="term" value="F:phosphopantetheine binding"/>
    <property type="evidence" value="ECO:0007669"/>
    <property type="project" value="InterPro"/>
</dbReference>
<organism evidence="5 6">
    <name type="scientific">Xenorhabdus hominickii</name>
    <dbReference type="NCBI Taxonomy" id="351679"/>
    <lineage>
        <taxon>Bacteria</taxon>
        <taxon>Pseudomonadati</taxon>
        <taxon>Pseudomonadota</taxon>
        <taxon>Gammaproteobacteria</taxon>
        <taxon>Enterobacterales</taxon>
        <taxon>Morganellaceae</taxon>
        <taxon>Xenorhabdus</taxon>
    </lineage>
</organism>
<dbReference type="Proteomes" id="UP000225433">
    <property type="component" value="Unassembled WGS sequence"/>
</dbReference>
<reference evidence="5 6" key="1">
    <citation type="journal article" date="2017" name="Nat. Microbiol.">
        <title>Natural product diversity associated with the nematode symbionts Photorhabdus and Xenorhabdus.</title>
        <authorList>
            <person name="Tobias N.J."/>
            <person name="Wolff H."/>
            <person name="Djahanschiri B."/>
            <person name="Grundmann F."/>
            <person name="Kronenwerth M."/>
            <person name="Shi Y.M."/>
            <person name="Simonyi S."/>
            <person name="Grun P."/>
            <person name="Shapiro-Ilan D."/>
            <person name="Pidot S.J."/>
            <person name="Stinear T.P."/>
            <person name="Ebersberger I."/>
            <person name="Bode H.B."/>
        </authorList>
    </citation>
    <scope>NUCLEOTIDE SEQUENCE [LARGE SCALE GENOMIC DNA]</scope>
    <source>
        <strain evidence="5 6">DSM 17903</strain>
    </source>
</reference>
<feature type="domain" description="Carrier" evidence="4">
    <location>
        <begin position="81"/>
        <end position="155"/>
    </location>
</feature>
<dbReference type="Pfam" id="PF00668">
    <property type="entry name" value="Condensation"/>
    <property type="match status" value="1"/>
</dbReference>
<dbReference type="InterPro" id="IPR001242">
    <property type="entry name" value="Condensation_dom"/>
</dbReference>
<dbReference type="InterPro" id="IPR020806">
    <property type="entry name" value="PKS_PP-bd"/>
</dbReference>
<dbReference type="GO" id="GO:0003824">
    <property type="term" value="F:catalytic activity"/>
    <property type="evidence" value="ECO:0007669"/>
    <property type="project" value="InterPro"/>
</dbReference>
<evidence type="ECO:0000313" key="6">
    <source>
        <dbReference type="Proteomes" id="UP000225433"/>
    </source>
</evidence>
<dbReference type="SUPFAM" id="SSF47336">
    <property type="entry name" value="ACP-like"/>
    <property type="match status" value="1"/>
</dbReference>
<dbReference type="SUPFAM" id="SSF52777">
    <property type="entry name" value="CoA-dependent acyltransferases"/>
    <property type="match status" value="2"/>
</dbReference>
<dbReference type="EMBL" id="NJAI01000028">
    <property type="protein sequence ID" value="PHM51183.1"/>
    <property type="molecule type" value="Genomic_DNA"/>
</dbReference>
<dbReference type="Gene3D" id="3.30.300.30">
    <property type="match status" value="1"/>
</dbReference>
<evidence type="ECO:0000256" key="1">
    <source>
        <dbReference type="ARBA" id="ARBA00001957"/>
    </source>
</evidence>
<dbReference type="InterPro" id="IPR036736">
    <property type="entry name" value="ACP-like_sf"/>
</dbReference>
<dbReference type="InterPro" id="IPR023213">
    <property type="entry name" value="CAT-like_dom_sf"/>
</dbReference>
<evidence type="ECO:0000259" key="4">
    <source>
        <dbReference type="PROSITE" id="PS50075"/>
    </source>
</evidence>
<proteinExistence type="predicted"/>
<dbReference type="Gene3D" id="3.30.559.30">
    <property type="entry name" value="Nonribosomal peptide synthetase, condensation domain"/>
    <property type="match status" value="1"/>
</dbReference>
<sequence length="625" mass="68402">MIDRVHEGQKALAAYLVTDDTLPAQNLPDEMLIAHLSARLPDYMVPASFTRLDAIPLTLNGKLDRQALPVPGRGKRAGYVAPRNALEAQLCALWQDVLGLAQVGIDDNFFRIGGDSIVSIRLVSRLRQAGFALQVKAIFDAPTVARLARWLTQTAASAGIIAEQGALSGEFALLPIQQGFFERDLPKPHHWNQAFMVQLPGDIPSAAIAQALVTLAARHDMLRARFIRTGRGYHQHYQADIPAWGPVLQACDVSALEAPALHRQLTQWQSGLDYDAGPLWQVAHLTGYADGRARLFFAFHHLIIDAVSWRIIAEDMRLLLQGAALPAKTSSYRQWVSAVHHYARHHQQEVPYWQRVMADKAPSPPREAAGQHRLALSAALTETLLREANAGYHTEINDLLLSALTLALPACFSRPVNHIILEGHGRESIDSTLDVSETVGWFTTVYPVRLEMQQGVAATIIHTKEMLRAVPHKGMGYGALQQAGKLAGDLPGISFNYLGQLGGEAGPQDWSLTSDDCGVMIARENVSPLLLDINGAVQAGQLQFSVGSCLSASQTQVFIMAFEQALEKVITTGQTQAQQGGIKTPSDYGMKGVSIEQLKQLTHRFGHVNNENSHLHSEKKTILDV</sequence>
<evidence type="ECO:0000313" key="5">
    <source>
        <dbReference type="EMBL" id="PHM51183.1"/>
    </source>
</evidence>
<dbReference type="InterPro" id="IPR010060">
    <property type="entry name" value="NRPS_synth"/>
</dbReference>
<dbReference type="PROSITE" id="PS00012">
    <property type="entry name" value="PHOSPHOPANTETHEINE"/>
    <property type="match status" value="1"/>
</dbReference>
<dbReference type="InterPro" id="IPR006162">
    <property type="entry name" value="Ppantetheine_attach_site"/>
</dbReference>
<evidence type="ECO:0000256" key="3">
    <source>
        <dbReference type="ARBA" id="ARBA00022553"/>
    </source>
</evidence>
<dbReference type="InterPro" id="IPR009081">
    <property type="entry name" value="PP-bd_ACP"/>
</dbReference>
<dbReference type="SUPFAM" id="SSF56801">
    <property type="entry name" value="Acetyl-CoA synthetase-like"/>
    <property type="match status" value="1"/>
</dbReference>
<dbReference type="STRING" id="351679.A9255_10830"/>
<dbReference type="PANTHER" id="PTHR45398:SF1">
    <property type="entry name" value="ENZYME, PUTATIVE (JCVI)-RELATED"/>
    <property type="match status" value="1"/>
</dbReference>
<dbReference type="PANTHER" id="PTHR45398">
    <property type="match status" value="1"/>
</dbReference>
<keyword evidence="3" id="KW-0597">Phosphoprotein</keyword>
<gene>
    <name evidence="5" type="ORF">Xhom_04965</name>
</gene>
<dbReference type="NCBIfam" id="TIGR01720">
    <property type="entry name" value="NRPS-para261"/>
    <property type="match status" value="1"/>
</dbReference>
<dbReference type="Gene3D" id="3.30.559.10">
    <property type="entry name" value="Chloramphenicol acetyltransferase-like domain"/>
    <property type="match status" value="1"/>
</dbReference>
<protein>
    <submittedName>
        <fullName evidence="5">Pyoverdine synthetase I</fullName>
    </submittedName>
</protein>
<dbReference type="InterPro" id="IPR045851">
    <property type="entry name" value="AMP-bd_C_sf"/>
</dbReference>
<dbReference type="SMART" id="SM00823">
    <property type="entry name" value="PKS_PP"/>
    <property type="match status" value="1"/>
</dbReference>
<dbReference type="AlphaFoldDB" id="A0A2G0PW33"/>
<dbReference type="Gene3D" id="1.10.1200.10">
    <property type="entry name" value="ACP-like"/>
    <property type="match status" value="1"/>
</dbReference>
<accession>A0A2G0PW33</accession>
<comment type="caution">
    <text evidence="5">The sequence shown here is derived from an EMBL/GenBank/DDBJ whole genome shotgun (WGS) entry which is preliminary data.</text>
</comment>
<comment type="cofactor">
    <cofactor evidence="1">
        <name>pantetheine 4'-phosphate</name>
        <dbReference type="ChEBI" id="CHEBI:47942"/>
    </cofactor>
</comment>
<keyword evidence="2" id="KW-0596">Phosphopantetheine</keyword>
<dbReference type="FunFam" id="1.10.1200.10:FF:000005">
    <property type="entry name" value="Nonribosomal peptide synthetase 1"/>
    <property type="match status" value="1"/>
</dbReference>
<name>A0A2G0PW33_XENHO</name>
<dbReference type="PROSITE" id="PS50075">
    <property type="entry name" value="CARRIER"/>
    <property type="match status" value="1"/>
</dbReference>